<name>A0A7W7QZR9_KITKI</name>
<dbReference type="InterPro" id="IPR046675">
    <property type="entry name" value="DUF6545"/>
</dbReference>
<feature type="transmembrane region" description="Helical" evidence="1">
    <location>
        <begin position="154"/>
        <end position="174"/>
    </location>
</feature>
<evidence type="ECO:0000259" key="2">
    <source>
        <dbReference type="Pfam" id="PF20182"/>
    </source>
</evidence>
<protein>
    <recommendedName>
        <fullName evidence="2">DUF6545 domain-containing protein</fullName>
    </recommendedName>
</protein>
<feature type="transmembrane region" description="Helical" evidence="1">
    <location>
        <begin position="72"/>
        <end position="95"/>
    </location>
</feature>
<feature type="transmembrane region" description="Helical" evidence="1">
    <location>
        <begin position="12"/>
        <end position="28"/>
    </location>
</feature>
<feature type="domain" description="DUF6545" evidence="2">
    <location>
        <begin position="260"/>
        <end position="397"/>
    </location>
</feature>
<keyword evidence="1" id="KW-1133">Transmembrane helix</keyword>
<dbReference type="NCBIfam" id="NF042915">
    <property type="entry name" value="MAB_1171c_fam"/>
    <property type="match status" value="1"/>
</dbReference>
<feature type="transmembrane region" description="Helical" evidence="1">
    <location>
        <begin position="224"/>
        <end position="246"/>
    </location>
</feature>
<dbReference type="RefSeq" id="WP_184934678.1">
    <property type="nucleotide sequence ID" value="NZ_JACHJV010000001.1"/>
</dbReference>
<proteinExistence type="predicted"/>
<evidence type="ECO:0000313" key="4">
    <source>
        <dbReference type="Proteomes" id="UP000540506"/>
    </source>
</evidence>
<gene>
    <name evidence="3" type="ORF">FHR34_001512</name>
</gene>
<keyword evidence="1" id="KW-0472">Membrane</keyword>
<feature type="transmembrane region" description="Helical" evidence="1">
    <location>
        <begin position="116"/>
        <end position="134"/>
    </location>
</feature>
<sequence length="418" mass="43718">MVELGPADLAAYSAAALLLGFAGQRLAAVRSNRSDLIQRYACGFALCMGGALVTRAPGLVTATGPTGFGSELLLLIGDMMKVGAVSLLVLIALVLQARGSDPLAVRARLRRWTVPTVAVPLCLALLFCAAHPTHHGGQLMVTGWGRWLLVGYNLLFAGYSVGCLVVLGTVLVYQTRLAAGNNLLRTGLRLMTLAVVVGALWSLWALDDVAWLLAHGRQSDSEDTISNVLGALCTGLTVGGATATVWGGTRWGAGITAPARWLRARRRYTALEPLWSALHSAVPGIALGEGAGTGRRPALRDAEFALYRRIIEIRDGQLALRPFVHPEVAGWVSQAMGGQPHGALVEAATLAAALEAGRAGRRACGPTAPVACVTQPVPGPGTVDAEADWLIQVTEAFGGCAEVAEVRRRAVAELAGHE</sequence>
<evidence type="ECO:0000256" key="1">
    <source>
        <dbReference type="SAM" id="Phobius"/>
    </source>
</evidence>
<reference evidence="3 4" key="1">
    <citation type="submission" date="2020-08" db="EMBL/GenBank/DDBJ databases">
        <title>Sequencing the genomes of 1000 actinobacteria strains.</title>
        <authorList>
            <person name="Klenk H.-P."/>
        </authorList>
    </citation>
    <scope>NUCLEOTIDE SEQUENCE [LARGE SCALE GENOMIC DNA]</scope>
    <source>
        <strain evidence="3 4">DSM 41654</strain>
    </source>
</reference>
<organism evidence="3 4">
    <name type="scientific">Kitasatospora kifunensis</name>
    <name type="common">Streptomyces kifunensis</name>
    <dbReference type="NCBI Taxonomy" id="58351"/>
    <lineage>
        <taxon>Bacteria</taxon>
        <taxon>Bacillati</taxon>
        <taxon>Actinomycetota</taxon>
        <taxon>Actinomycetes</taxon>
        <taxon>Kitasatosporales</taxon>
        <taxon>Streptomycetaceae</taxon>
        <taxon>Kitasatospora</taxon>
    </lineage>
</organism>
<feature type="transmembrane region" description="Helical" evidence="1">
    <location>
        <begin position="40"/>
        <end position="60"/>
    </location>
</feature>
<evidence type="ECO:0000313" key="3">
    <source>
        <dbReference type="EMBL" id="MBB4922519.1"/>
    </source>
</evidence>
<dbReference type="EMBL" id="JACHJV010000001">
    <property type="protein sequence ID" value="MBB4922519.1"/>
    <property type="molecule type" value="Genomic_DNA"/>
</dbReference>
<keyword evidence="1" id="KW-0812">Transmembrane</keyword>
<dbReference type="Proteomes" id="UP000540506">
    <property type="component" value="Unassembled WGS sequence"/>
</dbReference>
<dbReference type="AlphaFoldDB" id="A0A7W7QZR9"/>
<keyword evidence="4" id="KW-1185">Reference proteome</keyword>
<accession>A0A7W7QZR9</accession>
<feature type="transmembrane region" description="Helical" evidence="1">
    <location>
        <begin position="186"/>
        <end position="204"/>
    </location>
</feature>
<dbReference type="InterPro" id="IPR050039">
    <property type="entry name" value="MAB_1171c-like"/>
</dbReference>
<dbReference type="Pfam" id="PF20182">
    <property type="entry name" value="DUF6545"/>
    <property type="match status" value="1"/>
</dbReference>
<comment type="caution">
    <text evidence="3">The sequence shown here is derived from an EMBL/GenBank/DDBJ whole genome shotgun (WGS) entry which is preliminary data.</text>
</comment>